<dbReference type="PIRSF" id="PIRSF020481">
    <property type="entry name" value="BAP"/>
    <property type="match status" value="1"/>
</dbReference>
<gene>
    <name evidence="4" type="ORF">JMUB3935_1483</name>
</gene>
<dbReference type="PANTHER" id="PTHR35862:SF1">
    <property type="entry name" value="FELS-2 PROPHAGE PROTEIN"/>
    <property type="match status" value="1"/>
</dbReference>
<feature type="domain" description="Baseplate protein J-like barrel" evidence="1">
    <location>
        <begin position="105"/>
        <end position="182"/>
    </location>
</feature>
<dbReference type="InterPro" id="IPR058530">
    <property type="entry name" value="Baseplate_J-like_C"/>
</dbReference>
<dbReference type="Pfam" id="PF26079">
    <property type="entry name" value="Baseplate_J_C"/>
    <property type="match status" value="1"/>
</dbReference>
<dbReference type="InterPro" id="IPR052726">
    <property type="entry name" value="Phage_Baseplate_Hub"/>
</dbReference>
<dbReference type="STRING" id="1122173.GCA_000482505_02234"/>
<reference evidence="4 5" key="1">
    <citation type="submission" date="2019-07" db="EMBL/GenBank/DDBJ databases">
        <title>Complete Genome Sequence of Leptotrichia trevisanii Strain JMUB3935.</title>
        <authorList>
            <person name="Watanabe S."/>
            <person name="Cui L."/>
        </authorList>
    </citation>
    <scope>NUCLEOTIDE SEQUENCE [LARGE SCALE GENOMIC DNA]</scope>
    <source>
        <strain evidence="4 5">JMUB3935</strain>
    </source>
</reference>
<dbReference type="Pfam" id="PF26078">
    <property type="entry name" value="Baseplate_J_M"/>
    <property type="match status" value="1"/>
</dbReference>
<dbReference type="Proteomes" id="UP000321378">
    <property type="component" value="Chromosome"/>
</dbReference>
<accession>A0A510KLJ9</accession>
<protein>
    <submittedName>
        <fullName evidence="4">Uncharacterized protein</fullName>
    </submittedName>
</protein>
<dbReference type="InterPro" id="IPR006949">
    <property type="entry name" value="Barrel_Baseplate_J-like"/>
</dbReference>
<dbReference type="Pfam" id="PF04865">
    <property type="entry name" value="Baseplate_J"/>
    <property type="match status" value="1"/>
</dbReference>
<proteinExistence type="predicted"/>
<evidence type="ECO:0000313" key="5">
    <source>
        <dbReference type="Proteomes" id="UP000321378"/>
    </source>
</evidence>
<sequence>MDDFEEYEAIDSDAWEIKRDMINKFKELSGRSLTEASPETLIFSTVAYQLALLEEKYNDDIKQNYLRFARDERLDLKGEFYGNRGKRLIEQPAVSTFRFYISSIQTTDTVIPKGSRIRYNELYFETDEEYKITKGNLSVDGKATCNTLGIVGNGIPVGQIKDMVDIFPNYAKVENITESNSGTNEEADESYRERIREIPESFTTAGSSGAYTFWTKTASTNIIDVKVHSPSATNVDIYIWTDIGAVSQELKEKVKAVLNEENVRPLTDNVNIKEPNKINYLIDFDYYIDKDNETLVNVIKSNVDKTVQEYVEWQKEKIGKDINPDELIKRLKIAGVKRVVLRSPVFQKLNFNQVGINNGITSNYQGVEEL</sequence>
<name>A0A510KLJ9_9FUSO</name>
<dbReference type="InterPro" id="IPR014507">
    <property type="entry name" value="Baseplate_assembly_J_pred"/>
</dbReference>
<evidence type="ECO:0000259" key="3">
    <source>
        <dbReference type="Pfam" id="PF26079"/>
    </source>
</evidence>
<organism evidence="4 5">
    <name type="scientific">Leptotrichia trevisanii</name>
    <dbReference type="NCBI Taxonomy" id="109328"/>
    <lineage>
        <taxon>Bacteria</taxon>
        <taxon>Fusobacteriati</taxon>
        <taxon>Fusobacteriota</taxon>
        <taxon>Fusobacteriia</taxon>
        <taxon>Fusobacteriales</taxon>
        <taxon>Leptotrichiaceae</taxon>
        <taxon>Leptotrichia</taxon>
    </lineage>
</organism>
<dbReference type="EMBL" id="AP019840">
    <property type="protein sequence ID" value="BBM52504.1"/>
    <property type="molecule type" value="Genomic_DNA"/>
</dbReference>
<dbReference type="PANTHER" id="PTHR35862">
    <property type="entry name" value="FELS-2 PROPHAGE PROTEIN"/>
    <property type="match status" value="1"/>
</dbReference>
<feature type="domain" description="Baseplate J-like central" evidence="2">
    <location>
        <begin position="204"/>
        <end position="272"/>
    </location>
</feature>
<evidence type="ECO:0000259" key="2">
    <source>
        <dbReference type="Pfam" id="PF26078"/>
    </source>
</evidence>
<evidence type="ECO:0000259" key="1">
    <source>
        <dbReference type="Pfam" id="PF04865"/>
    </source>
</evidence>
<dbReference type="AlphaFoldDB" id="A0A510KLJ9"/>
<feature type="domain" description="Baseplate J-like C-terminal" evidence="3">
    <location>
        <begin position="282"/>
        <end position="360"/>
    </location>
</feature>
<dbReference type="RefSeq" id="WP_146996868.1">
    <property type="nucleotide sequence ID" value="NZ_AP019840.1"/>
</dbReference>
<dbReference type="InterPro" id="IPR058531">
    <property type="entry name" value="Baseplate_J_M"/>
</dbReference>
<evidence type="ECO:0000313" key="4">
    <source>
        <dbReference type="EMBL" id="BBM52504.1"/>
    </source>
</evidence>